<sequence length="397" mass="45173">MLSRSDIHKIAEILIPSRKIKVFGYYQFTESELKDNFVLIDSNIGCSDIRNVIWFLPQIANINAGGIVTILKLAQYLSVRLEIDNIFVFEKNINKQQIDAVNSMYPGIKYEVVQSGNPKTLPSACVGICTFWTTAFSLLKYNKCKRKYYLLQDDERSFYAKGSHYSLVESTYTFGFTGISNSFSIQKIYQEISGKDCFVYRPGIDESLLSLREIERPSGKTNVLVYCRPSHQRNCFEAIIVSLKNVASFLGDDYIFHLVGETISKNKYDLNKQFIVHGNISDKMKIRELYSSCSFGISFITSPTYSYHQLDIISSGICLISNHNEELKKSFDEGCLYFVGASPSEIEISLPNILTDRSSAEDKIVNSYNVISQYSWELCGKAISNILRNKSYAKDYS</sequence>
<protein>
    <recommendedName>
        <fullName evidence="1">WsaF C-terminal domain-containing protein</fullName>
    </recommendedName>
</protein>
<dbReference type="Proteomes" id="UP000073601">
    <property type="component" value="Unassembled WGS sequence"/>
</dbReference>
<feature type="domain" description="WsaF C-terminal" evidence="1">
    <location>
        <begin position="222"/>
        <end position="326"/>
    </location>
</feature>
<dbReference type="RefSeq" id="WP_062704714.1">
    <property type="nucleotide sequence ID" value="NZ_CAWRCI010000001.1"/>
</dbReference>
<proteinExistence type="predicted"/>
<accession>A0A128ESZ5</accession>
<evidence type="ECO:0000313" key="3">
    <source>
        <dbReference type="Proteomes" id="UP000073601"/>
    </source>
</evidence>
<dbReference type="AlphaFoldDB" id="A0A128ESZ5"/>
<gene>
    <name evidence="2" type="ORF">GMA8713_00117</name>
</gene>
<dbReference type="SUPFAM" id="SSF53756">
    <property type="entry name" value="UDP-Glycosyltransferase/glycogen phosphorylase"/>
    <property type="match status" value="1"/>
</dbReference>
<reference evidence="3" key="1">
    <citation type="submission" date="2016-02" db="EMBL/GenBank/DDBJ databases">
        <authorList>
            <person name="Rodrigo-Torres Lidia"/>
            <person name="Arahal R.David."/>
        </authorList>
    </citation>
    <scope>NUCLEOTIDE SEQUENCE [LARGE SCALE GENOMIC DNA]</scope>
    <source>
        <strain evidence="3">CECT 8713</strain>
    </source>
</reference>
<dbReference type="Gene3D" id="3.40.50.2000">
    <property type="entry name" value="Glycogen Phosphorylase B"/>
    <property type="match status" value="1"/>
</dbReference>
<dbReference type="OrthoDB" id="9801954at2"/>
<organism evidence="2 3">
    <name type="scientific">Grimontia marina</name>
    <dbReference type="NCBI Taxonomy" id="646534"/>
    <lineage>
        <taxon>Bacteria</taxon>
        <taxon>Pseudomonadati</taxon>
        <taxon>Pseudomonadota</taxon>
        <taxon>Gammaproteobacteria</taxon>
        <taxon>Vibrionales</taxon>
        <taxon>Vibrionaceae</taxon>
        <taxon>Grimontia</taxon>
    </lineage>
</organism>
<keyword evidence="3" id="KW-1185">Reference proteome</keyword>
<dbReference type="Gene3D" id="3.40.50.11090">
    <property type="match status" value="1"/>
</dbReference>
<dbReference type="InterPro" id="IPR055050">
    <property type="entry name" value="WsaF_C"/>
</dbReference>
<evidence type="ECO:0000313" key="2">
    <source>
        <dbReference type="EMBL" id="CZF77320.1"/>
    </source>
</evidence>
<dbReference type="Pfam" id="PF22772">
    <property type="entry name" value="WsaF_C"/>
    <property type="match status" value="1"/>
</dbReference>
<dbReference type="EMBL" id="FIZY01000001">
    <property type="protein sequence ID" value="CZF77320.1"/>
    <property type="molecule type" value="Genomic_DNA"/>
</dbReference>
<evidence type="ECO:0000259" key="1">
    <source>
        <dbReference type="Pfam" id="PF22772"/>
    </source>
</evidence>
<name>A0A128ESZ5_9GAMM</name>